<keyword evidence="8 19" id="KW-0479">Metal-binding</keyword>
<keyword evidence="9 20" id="KW-0378">Hydrolase</keyword>
<dbReference type="NCBIfam" id="TIGR01406">
    <property type="entry name" value="dnaQ_proteo"/>
    <property type="match status" value="1"/>
</dbReference>
<dbReference type="STRING" id="1122125.GCA_000423185_01642"/>
<feature type="binding site" evidence="18">
    <location>
        <position position="9"/>
    </location>
    <ligand>
        <name>substrate</name>
    </ligand>
</feature>
<evidence type="ECO:0000256" key="18">
    <source>
        <dbReference type="PIRSR" id="PIRSR606309-2"/>
    </source>
</evidence>
<dbReference type="PANTHER" id="PTHR30231">
    <property type="entry name" value="DNA POLYMERASE III SUBUNIT EPSILON"/>
    <property type="match status" value="1"/>
</dbReference>
<name>A0A211ZLV8_9PROT</name>
<dbReference type="OrthoDB" id="9804290at2"/>
<dbReference type="NCBIfam" id="NF004316">
    <property type="entry name" value="PRK05711.1"/>
    <property type="match status" value="1"/>
</dbReference>
<comment type="cofactor">
    <cofactor evidence="1 20">
        <name>Mn(2+)</name>
        <dbReference type="ChEBI" id="CHEBI:29035"/>
    </cofactor>
</comment>
<dbReference type="InterPro" id="IPR036397">
    <property type="entry name" value="RNaseH_sf"/>
</dbReference>
<comment type="caution">
    <text evidence="22">The sequence shown here is derived from an EMBL/GenBank/DDBJ whole genome shotgun (WGS) entry which is preliminary data.</text>
</comment>
<evidence type="ECO:0000256" key="15">
    <source>
        <dbReference type="ARBA" id="ARBA00026073"/>
    </source>
</evidence>
<evidence type="ECO:0000256" key="17">
    <source>
        <dbReference type="PIRSR" id="PIRSR606309-1"/>
    </source>
</evidence>
<organism evidence="22 23">
    <name type="scientific">Inquilinus limosus</name>
    <dbReference type="NCBI Taxonomy" id="171674"/>
    <lineage>
        <taxon>Bacteria</taxon>
        <taxon>Pseudomonadati</taxon>
        <taxon>Pseudomonadota</taxon>
        <taxon>Alphaproteobacteria</taxon>
        <taxon>Rhodospirillales</taxon>
        <taxon>Rhodospirillaceae</taxon>
        <taxon>Inquilinus</taxon>
    </lineage>
</organism>
<feature type="active site" description="Proton acceptor" evidence="17">
    <location>
        <position position="150"/>
    </location>
</feature>
<dbReference type="CDD" id="cd06131">
    <property type="entry name" value="DNA_pol_III_epsilon_Ecoli_like"/>
    <property type="match status" value="1"/>
</dbReference>
<evidence type="ECO:0000256" key="7">
    <source>
        <dbReference type="ARBA" id="ARBA00022722"/>
    </source>
</evidence>
<keyword evidence="11 19" id="KW-0460">Magnesium</keyword>
<keyword evidence="23" id="KW-1185">Reference proteome</keyword>
<reference evidence="23" key="1">
    <citation type="submission" date="2017-05" db="EMBL/GenBank/DDBJ databases">
        <authorList>
            <person name="Macchi M."/>
            <person name="Festa S."/>
            <person name="Coppotelli B.M."/>
            <person name="Morelli I.S."/>
        </authorList>
    </citation>
    <scope>NUCLEOTIDE SEQUENCE [LARGE SCALE GENOMIC DNA]</scope>
    <source>
        <strain evidence="23">I</strain>
    </source>
</reference>
<dbReference type="InterPro" id="IPR013520">
    <property type="entry name" value="Ribonucl_H"/>
</dbReference>
<gene>
    <name evidence="20" type="primary">dnaQ</name>
    <name evidence="22" type="ORF">BWR60_15425</name>
</gene>
<evidence type="ECO:0000259" key="21">
    <source>
        <dbReference type="SMART" id="SM00479"/>
    </source>
</evidence>
<feature type="binding site" evidence="19">
    <location>
        <position position="9"/>
    </location>
    <ligand>
        <name>a divalent metal cation</name>
        <dbReference type="ChEBI" id="CHEBI:60240"/>
        <label>1</label>
        <note>catalytic</note>
    </ligand>
</feature>
<evidence type="ECO:0000256" key="11">
    <source>
        <dbReference type="ARBA" id="ARBA00022842"/>
    </source>
</evidence>
<dbReference type="Proteomes" id="UP000196655">
    <property type="component" value="Unassembled WGS sequence"/>
</dbReference>
<dbReference type="GO" id="GO:0008408">
    <property type="term" value="F:3'-5' exonuclease activity"/>
    <property type="evidence" value="ECO:0007669"/>
    <property type="project" value="TreeGrafter"/>
</dbReference>
<proteinExistence type="predicted"/>
<feature type="binding site" evidence="19">
    <location>
        <position position="155"/>
    </location>
    <ligand>
        <name>a divalent metal cation</name>
        <dbReference type="ChEBI" id="CHEBI:60240"/>
        <label>1</label>
        <note>catalytic</note>
    </ligand>
</feature>
<dbReference type="InterPro" id="IPR012337">
    <property type="entry name" value="RNaseH-like_sf"/>
</dbReference>
<dbReference type="AlphaFoldDB" id="A0A211ZLV8"/>
<keyword evidence="6 20" id="KW-0235">DNA replication</keyword>
<dbReference type="InterPro" id="IPR006054">
    <property type="entry name" value="DnaQ"/>
</dbReference>
<evidence type="ECO:0000256" key="14">
    <source>
        <dbReference type="ARBA" id="ARBA00025483"/>
    </source>
</evidence>
<dbReference type="GO" id="GO:0003887">
    <property type="term" value="F:DNA-directed DNA polymerase activity"/>
    <property type="evidence" value="ECO:0007669"/>
    <property type="project" value="UniProtKB-KW"/>
</dbReference>
<evidence type="ECO:0000256" key="9">
    <source>
        <dbReference type="ARBA" id="ARBA00022801"/>
    </source>
</evidence>
<evidence type="ECO:0000256" key="1">
    <source>
        <dbReference type="ARBA" id="ARBA00001936"/>
    </source>
</evidence>
<dbReference type="GO" id="GO:0005829">
    <property type="term" value="C:cytosol"/>
    <property type="evidence" value="ECO:0007669"/>
    <property type="project" value="TreeGrafter"/>
</dbReference>
<dbReference type="GO" id="GO:0046872">
    <property type="term" value="F:metal ion binding"/>
    <property type="evidence" value="ECO:0007669"/>
    <property type="project" value="UniProtKB-KW"/>
</dbReference>
<evidence type="ECO:0000256" key="10">
    <source>
        <dbReference type="ARBA" id="ARBA00022839"/>
    </source>
</evidence>
<evidence type="ECO:0000256" key="13">
    <source>
        <dbReference type="ARBA" id="ARBA00023211"/>
    </source>
</evidence>
<dbReference type="EMBL" id="NHON01000026">
    <property type="protein sequence ID" value="OWJ66273.1"/>
    <property type="molecule type" value="Genomic_DNA"/>
</dbReference>
<comment type="function">
    <text evidence="14 20">DNA polymerase III is a complex, multichain enzyme responsible for most of the replicative synthesis in bacteria. The epsilon subunit contain the editing function and is a proofreading 3'-5' exonuclease.</text>
</comment>
<dbReference type="NCBIfam" id="TIGR00573">
    <property type="entry name" value="dnaq"/>
    <property type="match status" value="1"/>
</dbReference>
<dbReference type="Pfam" id="PF00929">
    <property type="entry name" value="RNase_T"/>
    <property type="match status" value="1"/>
</dbReference>
<evidence type="ECO:0000256" key="4">
    <source>
        <dbReference type="ARBA" id="ARBA00022679"/>
    </source>
</evidence>
<feature type="binding site" evidence="18">
    <location>
        <position position="7"/>
    </location>
    <ligand>
        <name>substrate</name>
    </ligand>
</feature>
<keyword evidence="7 20" id="KW-0540">Nuclease</keyword>
<sequence length="225" mass="24542">MREIVLDTETTGLHAMGGDRLVEIGGVEMINHVPTGAHYHVYINPERIVPMEAQRVHGLTDEFLADKPVFAEVAGGFLDFIGDAKLVIHNAEFDMGFLNMELGRLGLPPIPMARSIDTVALARRRWPGAQASLDALCRRFGIDNSGRTLHGALLDAQLLAEVWLEMCGGREPGLAITTTVEVTETTVVVERIARPARPHAPTEAELAAHLAFIKGLTDPIWLKEG</sequence>
<keyword evidence="12 20" id="KW-0239">DNA-directed DNA polymerase</keyword>
<evidence type="ECO:0000256" key="12">
    <source>
        <dbReference type="ARBA" id="ARBA00022932"/>
    </source>
</evidence>
<feature type="binding site" evidence="19">
    <location>
        <position position="7"/>
    </location>
    <ligand>
        <name>a divalent metal cation</name>
        <dbReference type="ChEBI" id="CHEBI:60240"/>
        <label>1</label>
        <note>catalytic</note>
    </ligand>
</feature>
<evidence type="ECO:0000256" key="20">
    <source>
        <dbReference type="RuleBase" id="RU364087"/>
    </source>
</evidence>
<keyword evidence="13 19" id="KW-0464">Manganese</keyword>
<dbReference type="GO" id="GO:0003677">
    <property type="term" value="F:DNA binding"/>
    <property type="evidence" value="ECO:0007669"/>
    <property type="project" value="InterPro"/>
</dbReference>
<evidence type="ECO:0000256" key="16">
    <source>
        <dbReference type="ARBA" id="ARBA00049244"/>
    </source>
</evidence>
<protein>
    <recommendedName>
        <fullName evidence="3 20">DNA polymerase III subunit epsilon</fullName>
        <ecNumber evidence="2 20">2.7.7.7</ecNumber>
    </recommendedName>
</protein>
<evidence type="ECO:0000256" key="2">
    <source>
        <dbReference type="ARBA" id="ARBA00012417"/>
    </source>
</evidence>
<evidence type="ECO:0000256" key="5">
    <source>
        <dbReference type="ARBA" id="ARBA00022695"/>
    </source>
</evidence>
<dbReference type="EC" id="2.7.7.7" evidence="2 20"/>
<accession>A0A211ZLV8</accession>
<feature type="binding site" evidence="18">
    <location>
        <position position="57"/>
    </location>
    <ligand>
        <name>substrate</name>
    </ligand>
</feature>
<dbReference type="RefSeq" id="WP_088151912.1">
    <property type="nucleotide sequence ID" value="NZ_NHON01000026.1"/>
</dbReference>
<keyword evidence="10 20" id="KW-0269">Exonuclease</keyword>
<feature type="domain" description="Exonuclease" evidence="21">
    <location>
        <begin position="2"/>
        <end position="172"/>
    </location>
</feature>
<dbReference type="Gene3D" id="3.30.420.10">
    <property type="entry name" value="Ribonuclease H-like superfamily/Ribonuclease H"/>
    <property type="match status" value="1"/>
</dbReference>
<evidence type="ECO:0000313" key="22">
    <source>
        <dbReference type="EMBL" id="OWJ66273.1"/>
    </source>
</evidence>
<dbReference type="InterPro" id="IPR006309">
    <property type="entry name" value="DnaQ_proteo"/>
</dbReference>
<dbReference type="PANTHER" id="PTHR30231:SF41">
    <property type="entry name" value="DNA POLYMERASE III SUBUNIT EPSILON"/>
    <property type="match status" value="1"/>
</dbReference>
<dbReference type="FunFam" id="3.30.420.10:FF:000012">
    <property type="entry name" value="DNA polymerase III subunit epsilon"/>
    <property type="match status" value="1"/>
</dbReference>
<keyword evidence="4 20" id="KW-0808">Transferase</keyword>
<keyword evidence="5 20" id="KW-0548">Nucleotidyltransferase</keyword>
<evidence type="ECO:0000256" key="6">
    <source>
        <dbReference type="ARBA" id="ARBA00022705"/>
    </source>
</evidence>
<dbReference type="SMART" id="SM00479">
    <property type="entry name" value="EXOIII"/>
    <property type="match status" value="1"/>
</dbReference>
<evidence type="ECO:0000256" key="8">
    <source>
        <dbReference type="ARBA" id="ARBA00022723"/>
    </source>
</evidence>
<comment type="catalytic activity">
    <reaction evidence="16 20">
        <text>DNA(n) + a 2'-deoxyribonucleoside 5'-triphosphate = DNA(n+1) + diphosphate</text>
        <dbReference type="Rhea" id="RHEA:22508"/>
        <dbReference type="Rhea" id="RHEA-COMP:17339"/>
        <dbReference type="Rhea" id="RHEA-COMP:17340"/>
        <dbReference type="ChEBI" id="CHEBI:33019"/>
        <dbReference type="ChEBI" id="CHEBI:61560"/>
        <dbReference type="ChEBI" id="CHEBI:173112"/>
        <dbReference type="EC" id="2.7.7.7"/>
    </reaction>
</comment>
<evidence type="ECO:0000313" key="23">
    <source>
        <dbReference type="Proteomes" id="UP000196655"/>
    </source>
</evidence>
<dbReference type="SUPFAM" id="SSF53098">
    <property type="entry name" value="Ribonuclease H-like"/>
    <property type="match status" value="1"/>
</dbReference>
<evidence type="ECO:0000256" key="3">
    <source>
        <dbReference type="ARBA" id="ARBA00020352"/>
    </source>
</evidence>
<feature type="binding site" evidence="18">
    <location>
        <position position="52"/>
    </location>
    <ligand>
        <name>substrate</name>
    </ligand>
</feature>
<evidence type="ECO:0000256" key="19">
    <source>
        <dbReference type="PIRSR" id="PIRSR606309-3"/>
    </source>
</evidence>
<comment type="cofactor">
    <cofactor evidence="19">
        <name>Mg(2+)</name>
        <dbReference type="ChEBI" id="CHEBI:18420"/>
    </cofactor>
    <cofactor evidence="19">
        <name>Mn(2+)</name>
        <dbReference type="ChEBI" id="CHEBI:29035"/>
    </cofactor>
    <text evidence="19">Binds 2 divalent metal cations. Magnesium or manganese.</text>
</comment>
<dbReference type="GO" id="GO:0045004">
    <property type="term" value="P:DNA replication proofreading"/>
    <property type="evidence" value="ECO:0007669"/>
    <property type="project" value="TreeGrafter"/>
</dbReference>
<comment type="subunit">
    <text evidence="15 20">DNA polymerase III contains a core (composed of alpha, epsilon and theta chains) that associates with a tau subunit. This core dimerizes to form the POLIII' complex. PolIII' associates with the gamma complex (composed of gamma, delta, delta', psi and chi chains) and with the beta chain to form the complete DNA polymerase III complex.</text>
</comment>
<feature type="binding site" evidence="18">
    <location>
        <position position="155"/>
    </location>
    <ligand>
        <name>substrate</name>
    </ligand>
</feature>